<feature type="chain" id="PRO_5045834382" evidence="1">
    <location>
        <begin position="30"/>
        <end position="348"/>
    </location>
</feature>
<dbReference type="RefSeq" id="WP_201957908.1">
    <property type="nucleotide sequence ID" value="NZ_JAERRJ010000021.1"/>
</dbReference>
<keyword evidence="1" id="KW-0732">Signal</keyword>
<dbReference type="Gene3D" id="3.40.50.1820">
    <property type="entry name" value="alpha/beta hydrolase"/>
    <property type="match status" value="1"/>
</dbReference>
<evidence type="ECO:0000256" key="1">
    <source>
        <dbReference type="SAM" id="SignalP"/>
    </source>
</evidence>
<protein>
    <submittedName>
        <fullName evidence="2">Esterase family protein</fullName>
    </submittedName>
</protein>
<dbReference type="PANTHER" id="PTHR48098">
    <property type="entry name" value="ENTEROCHELIN ESTERASE-RELATED"/>
    <property type="match status" value="1"/>
</dbReference>
<name>A0ABS1MIS0_9NOCA</name>
<feature type="signal peptide" evidence="1">
    <location>
        <begin position="1"/>
        <end position="29"/>
    </location>
</feature>
<organism evidence="2 3">
    <name type="scientific">Nocardia acididurans</name>
    <dbReference type="NCBI Taxonomy" id="2802282"/>
    <lineage>
        <taxon>Bacteria</taxon>
        <taxon>Bacillati</taxon>
        <taxon>Actinomycetota</taxon>
        <taxon>Actinomycetes</taxon>
        <taxon>Mycobacteriales</taxon>
        <taxon>Nocardiaceae</taxon>
        <taxon>Nocardia</taxon>
    </lineage>
</organism>
<evidence type="ECO:0000313" key="2">
    <source>
        <dbReference type="EMBL" id="MBL1079945.1"/>
    </source>
</evidence>
<dbReference type="InterPro" id="IPR000801">
    <property type="entry name" value="Esterase-like"/>
</dbReference>
<dbReference type="Proteomes" id="UP000602198">
    <property type="component" value="Unassembled WGS sequence"/>
</dbReference>
<dbReference type="SUPFAM" id="SSF53474">
    <property type="entry name" value="alpha/beta-Hydrolases"/>
    <property type="match status" value="1"/>
</dbReference>
<dbReference type="Pfam" id="PF00756">
    <property type="entry name" value="Esterase"/>
    <property type="match status" value="1"/>
</dbReference>
<evidence type="ECO:0000313" key="3">
    <source>
        <dbReference type="Proteomes" id="UP000602198"/>
    </source>
</evidence>
<sequence length="348" mass="36461">MSRKSLIALTCSVTAVLAAGMCLPAAATADSSDPVIAASRLLATPTSADGSSVTGVTVTGDRTLRLQVFSAAMQKNIEVDVQRPADTSRPRPALYLLNGGGGGEDQLSWTQQTDALNYLSDKDVNVILPIGGRFSYYTDWRAPDPVLGVNEWKTFFTEELPPLIDAGLGTDGANAIAGLSTSGTSVLQLAIAAPGLFRSVAAYSGCAQISDPVGYTFVNLSVEAWGGGNTVNMYGPQGDPMWADNDPYVHADQLRGTNLFVSSGTGVPGQYDYPGSPHAGSIADQLFLGGGIESAVNWCTHNLADRLDQLGIPATFDFQPTGTHSWGYWEDALKNSWPVLAAGLGLPA</sequence>
<dbReference type="InterPro" id="IPR029058">
    <property type="entry name" value="AB_hydrolase_fold"/>
</dbReference>
<gene>
    <name evidence="2" type="ORF">JK358_36670</name>
</gene>
<dbReference type="EMBL" id="JAERRJ010000021">
    <property type="protein sequence ID" value="MBL1079945.1"/>
    <property type="molecule type" value="Genomic_DNA"/>
</dbReference>
<accession>A0ABS1MIS0</accession>
<reference evidence="2 3" key="1">
    <citation type="submission" date="2021-01" db="EMBL/GenBank/DDBJ databases">
        <title>WGS of actinomycetes isolated from Thailand.</title>
        <authorList>
            <person name="Thawai C."/>
        </authorList>
    </citation>
    <scope>NUCLEOTIDE SEQUENCE [LARGE SCALE GENOMIC DNA]</scope>
    <source>
        <strain evidence="2 3">LPG 2</strain>
    </source>
</reference>
<dbReference type="InterPro" id="IPR050583">
    <property type="entry name" value="Mycobacterial_A85_antigen"/>
</dbReference>
<dbReference type="PANTHER" id="PTHR48098:SF1">
    <property type="entry name" value="DIACYLGLYCEROL ACYLTRANSFERASE_MYCOLYLTRANSFERASE AG85A"/>
    <property type="match status" value="1"/>
</dbReference>
<proteinExistence type="predicted"/>
<keyword evidence="3" id="KW-1185">Reference proteome</keyword>
<comment type="caution">
    <text evidence="2">The sequence shown here is derived from an EMBL/GenBank/DDBJ whole genome shotgun (WGS) entry which is preliminary data.</text>
</comment>